<dbReference type="PANTHER" id="PTHR12377">
    <property type="entry name" value="CYTOSOLIC IRON-SULFUR ASSEMBLY COMPONENT 2B-RELATED"/>
    <property type="match status" value="1"/>
</dbReference>
<sequence>MFIHGCTLEAIVNHINANPTIYKTKKIVRKEAEAEYDDNIGDPKQPLTLDQLSVAQFEHIEVDSENSTVLIEFTPTVPYCLMATLINFYIRARLLHVDIEIRKETYQYEGVVNKQLNDKERVAAVLENNHLLEAVNTFPSITYL</sequence>
<dbReference type="Gene3D" id="3.30.300.130">
    <property type="entry name" value="Fe-S cluster assembly (FSCA)"/>
    <property type="match status" value="1"/>
</dbReference>
<evidence type="ECO:0008006" key="3">
    <source>
        <dbReference type="Google" id="ProtNLM"/>
    </source>
</evidence>
<dbReference type="Gene3D" id="6.10.250.1280">
    <property type="match status" value="1"/>
</dbReference>
<name>A0A1X0RCM8_RHIZD</name>
<dbReference type="AlphaFoldDB" id="A0A1X0RCM8"/>
<evidence type="ECO:0000256" key="1">
    <source>
        <dbReference type="ARBA" id="ARBA00010381"/>
    </source>
</evidence>
<reference evidence="2" key="1">
    <citation type="journal article" date="2016" name="Proc. Natl. Acad. Sci. U.S.A.">
        <title>Lipid metabolic changes in an early divergent fungus govern the establishment of a mutualistic symbiosis with endobacteria.</title>
        <authorList>
            <person name="Lastovetsky O.A."/>
            <person name="Gaspar M.L."/>
            <person name="Mondo S.J."/>
            <person name="LaButti K.M."/>
            <person name="Sandor L."/>
            <person name="Grigoriev I.V."/>
            <person name="Henry S.A."/>
            <person name="Pawlowska T.E."/>
        </authorList>
    </citation>
    <scope>NUCLEOTIDE SEQUENCE [LARGE SCALE GENOMIC DNA]</scope>
    <source>
        <strain evidence="2">ATCC 52814</strain>
    </source>
</reference>
<dbReference type="InterPro" id="IPR039796">
    <property type="entry name" value="MIP18"/>
</dbReference>
<dbReference type="PANTHER" id="PTHR12377:SF0">
    <property type="entry name" value="CYTOSOLIC IRON-SULFUR ASSEMBLY COMPONENT 2B"/>
    <property type="match status" value="1"/>
</dbReference>
<dbReference type="GO" id="GO:0051604">
    <property type="term" value="P:protein maturation"/>
    <property type="evidence" value="ECO:0007669"/>
    <property type="project" value="InterPro"/>
</dbReference>
<dbReference type="EMBL" id="KV921872">
    <property type="protein sequence ID" value="ORE09795.1"/>
    <property type="molecule type" value="Genomic_DNA"/>
</dbReference>
<dbReference type="Proteomes" id="UP000242414">
    <property type="component" value="Unassembled WGS sequence"/>
</dbReference>
<organism evidence="2">
    <name type="scientific">Rhizopus microsporus var. microsporus</name>
    <dbReference type="NCBI Taxonomy" id="86635"/>
    <lineage>
        <taxon>Eukaryota</taxon>
        <taxon>Fungi</taxon>
        <taxon>Fungi incertae sedis</taxon>
        <taxon>Mucoromycota</taxon>
        <taxon>Mucoromycotina</taxon>
        <taxon>Mucoromycetes</taxon>
        <taxon>Mucorales</taxon>
        <taxon>Mucorineae</taxon>
        <taxon>Rhizopodaceae</taxon>
        <taxon>Rhizopus</taxon>
    </lineage>
</organism>
<dbReference type="VEuPathDB" id="FungiDB:BCV72DRAFT_247959"/>
<gene>
    <name evidence="2" type="ORF">BCV72DRAFT_247959</name>
</gene>
<dbReference type="SUPFAM" id="SSF117916">
    <property type="entry name" value="Fe-S cluster assembly (FSCA) domain-like"/>
    <property type="match status" value="1"/>
</dbReference>
<evidence type="ECO:0000313" key="2">
    <source>
        <dbReference type="EMBL" id="ORE09795.1"/>
    </source>
</evidence>
<protein>
    <recommendedName>
        <fullName evidence="3">MIP18 family-like domain-containing protein</fullName>
    </recommendedName>
</protein>
<proteinExistence type="inferred from homology"/>
<dbReference type="InterPro" id="IPR034904">
    <property type="entry name" value="FSCA_dom_sf"/>
</dbReference>
<accession>A0A1X0RCM8</accession>
<comment type="similarity">
    <text evidence="1">Belongs to the MIP18 family.</text>
</comment>